<gene>
    <name evidence="1" type="ORF">PUN28_015490</name>
</gene>
<protein>
    <submittedName>
        <fullName evidence="1">Uncharacterized protein</fullName>
    </submittedName>
</protein>
<proteinExistence type="predicted"/>
<dbReference type="AlphaFoldDB" id="A0AAW2EWM0"/>
<accession>A0AAW2EWM0</accession>
<dbReference type="EMBL" id="JADYXP020000017">
    <property type="protein sequence ID" value="KAL0106988.1"/>
    <property type="molecule type" value="Genomic_DNA"/>
</dbReference>
<comment type="caution">
    <text evidence="1">The sequence shown here is derived from an EMBL/GenBank/DDBJ whole genome shotgun (WGS) entry which is preliminary data.</text>
</comment>
<name>A0AAW2EWM0_9HYME</name>
<dbReference type="Proteomes" id="UP001430953">
    <property type="component" value="Unassembled WGS sequence"/>
</dbReference>
<evidence type="ECO:0000313" key="2">
    <source>
        <dbReference type="Proteomes" id="UP001430953"/>
    </source>
</evidence>
<reference evidence="1 2" key="1">
    <citation type="submission" date="2023-03" db="EMBL/GenBank/DDBJ databases">
        <title>High recombination rates correlate with genetic variation in Cardiocondyla obscurior ants.</title>
        <authorList>
            <person name="Errbii M."/>
        </authorList>
    </citation>
    <scope>NUCLEOTIDE SEQUENCE [LARGE SCALE GENOMIC DNA]</scope>
    <source>
        <strain evidence="1">Alpha-2009</strain>
        <tissue evidence="1">Whole body</tissue>
    </source>
</reference>
<evidence type="ECO:0000313" key="1">
    <source>
        <dbReference type="EMBL" id="KAL0106988.1"/>
    </source>
</evidence>
<sequence>MQILRVAVHPTCVSPRLIYSVHASANCFWRTCGFIERRSNIKRRGGHTLFHAGPGSRC</sequence>
<organism evidence="1 2">
    <name type="scientific">Cardiocondyla obscurior</name>
    <dbReference type="NCBI Taxonomy" id="286306"/>
    <lineage>
        <taxon>Eukaryota</taxon>
        <taxon>Metazoa</taxon>
        <taxon>Ecdysozoa</taxon>
        <taxon>Arthropoda</taxon>
        <taxon>Hexapoda</taxon>
        <taxon>Insecta</taxon>
        <taxon>Pterygota</taxon>
        <taxon>Neoptera</taxon>
        <taxon>Endopterygota</taxon>
        <taxon>Hymenoptera</taxon>
        <taxon>Apocrita</taxon>
        <taxon>Aculeata</taxon>
        <taxon>Formicoidea</taxon>
        <taxon>Formicidae</taxon>
        <taxon>Myrmicinae</taxon>
        <taxon>Cardiocondyla</taxon>
    </lineage>
</organism>
<keyword evidence="2" id="KW-1185">Reference proteome</keyword>